<evidence type="ECO:0008006" key="3">
    <source>
        <dbReference type="Google" id="ProtNLM"/>
    </source>
</evidence>
<evidence type="ECO:0000313" key="1">
    <source>
        <dbReference type="EMBL" id="ELR73882.1"/>
    </source>
</evidence>
<reference evidence="1 2" key="1">
    <citation type="submission" date="2012-12" db="EMBL/GenBank/DDBJ databases">
        <title>Genome assembly of Fulvivirga imtechensis AK7.</title>
        <authorList>
            <person name="Nupur N."/>
            <person name="Khatri I."/>
            <person name="Kumar R."/>
            <person name="Subramanian S."/>
            <person name="Pinnaka A."/>
        </authorList>
    </citation>
    <scope>NUCLEOTIDE SEQUENCE [LARGE SCALE GENOMIC DNA]</scope>
    <source>
        <strain evidence="1 2">AK7</strain>
    </source>
</reference>
<organism evidence="1 2">
    <name type="scientific">Fulvivirga imtechensis AK7</name>
    <dbReference type="NCBI Taxonomy" id="1237149"/>
    <lineage>
        <taxon>Bacteria</taxon>
        <taxon>Pseudomonadati</taxon>
        <taxon>Bacteroidota</taxon>
        <taxon>Cytophagia</taxon>
        <taxon>Cytophagales</taxon>
        <taxon>Fulvivirgaceae</taxon>
        <taxon>Fulvivirga</taxon>
    </lineage>
</organism>
<sequence length="151" mass="17281">MMDFNKYAAKGNQILDEVAVELGFVDDRERAGRILRAVLHTLRERLTIQESFQLIAQLPFVIKALYVEGWKYQEKPFRIKHIGEFVKNVIHEDFPVGHHDISTAKDGENAIMAVLKVIKRHVSEGEIRDILATIPADLHPLWGEVKKEPSS</sequence>
<comment type="caution">
    <text evidence="1">The sequence shown here is derived from an EMBL/GenBank/DDBJ whole genome shotgun (WGS) entry which is preliminary data.</text>
</comment>
<dbReference type="RefSeq" id="WP_009577475.1">
    <property type="nucleotide sequence ID" value="NZ_AMZN01000001.1"/>
</dbReference>
<dbReference type="Gene3D" id="1.10.490.110">
    <property type="entry name" value="Uncharacterized conserved protein DUF2267"/>
    <property type="match status" value="1"/>
</dbReference>
<dbReference type="InterPro" id="IPR038282">
    <property type="entry name" value="DUF2267_sf"/>
</dbReference>
<dbReference type="eggNOG" id="COG5502">
    <property type="taxonomic scope" value="Bacteria"/>
</dbReference>
<dbReference type="STRING" id="1237149.C900_00046"/>
<dbReference type="AlphaFoldDB" id="L8K341"/>
<accession>L8K341</accession>
<protein>
    <recommendedName>
        <fullName evidence="3">DUF2267 domain-containing protein</fullName>
    </recommendedName>
</protein>
<proteinExistence type="predicted"/>
<dbReference type="Pfam" id="PF10025">
    <property type="entry name" value="DUF2267"/>
    <property type="match status" value="1"/>
</dbReference>
<dbReference type="InterPro" id="IPR018727">
    <property type="entry name" value="DUF2267"/>
</dbReference>
<dbReference type="Proteomes" id="UP000011135">
    <property type="component" value="Unassembled WGS sequence"/>
</dbReference>
<name>L8K341_9BACT</name>
<gene>
    <name evidence="1" type="ORF">C900_00046</name>
</gene>
<evidence type="ECO:0000313" key="2">
    <source>
        <dbReference type="Proteomes" id="UP000011135"/>
    </source>
</evidence>
<dbReference type="EMBL" id="AMZN01000001">
    <property type="protein sequence ID" value="ELR73882.1"/>
    <property type="molecule type" value="Genomic_DNA"/>
</dbReference>
<keyword evidence="2" id="KW-1185">Reference proteome</keyword>